<accession>A0A942UR35</accession>
<dbReference type="InterPro" id="IPR009057">
    <property type="entry name" value="Homeodomain-like_sf"/>
</dbReference>
<sequence>MMKNIFFRENIFEILNYIEEGIQIIDEKGKILYFNKSAQNLDELDVEKTLGRHIFEVYPSLSHDTSTLIKVMQTGSPIFEAEQTFVNYKGDKITTINTSIPIKEKGRIKGAIELSRDITKVRELSERIVDLQSKLYKETKDPKENKERAKYTFVDIIGQNAKMLKLKAMALRASQTSSPVLIYGETGTGKELLVQSIHNASGRKNKPFIAQNCAALPANLLEGILFGTVKGGFTGAEDRPGLFELANKGTLFLDEINSMPLELQAKMLRVLQDGSIRRLGSTKTIDVDVRVITATNTEPEQAMDEKLIRKDLFYRLSVINLKIPPLRERKDDIPVLVEYFIDKYNRKLDTSVDNISKEVLDIFNKYDWPGNIRELEHVIQGILSIEETHIIKREHLPYQFGEFIDTISLDEEVQPLNKAVEELEKKIILDGLNKTHWNISKTADIISIPRQTLQYKMKKYGLKNS</sequence>
<comment type="caution">
    <text evidence="8">The sequence shown here is derived from an EMBL/GenBank/DDBJ whole genome shotgun (WGS) entry which is preliminary data.</text>
</comment>
<dbReference type="SMART" id="SM00382">
    <property type="entry name" value="AAA"/>
    <property type="match status" value="1"/>
</dbReference>
<dbReference type="PROSITE" id="PS50045">
    <property type="entry name" value="SIGMA54_INTERACT_4"/>
    <property type="match status" value="1"/>
</dbReference>
<evidence type="ECO:0000313" key="9">
    <source>
        <dbReference type="Proteomes" id="UP000724672"/>
    </source>
</evidence>
<dbReference type="PROSITE" id="PS00675">
    <property type="entry name" value="SIGMA54_INTERACT_1"/>
    <property type="match status" value="1"/>
</dbReference>
<dbReference type="InterPro" id="IPR025943">
    <property type="entry name" value="Sigma_54_int_dom_ATP-bd_2"/>
</dbReference>
<protein>
    <submittedName>
        <fullName evidence="8">Sigma 54-interacting transcriptional regulator</fullName>
    </submittedName>
</protein>
<gene>
    <name evidence="8" type="ORF">GOQ27_00980</name>
</gene>
<dbReference type="NCBIfam" id="TIGR00229">
    <property type="entry name" value="sensory_box"/>
    <property type="match status" value="1"/>
</dbReference>
<dbReference type="CDD" id="cd00130">
    <property type="entry name" value="PAS"/>
    <property type="match status" value="1"/>
</dbReference>
<reference evidence="8" key="1">
    <citation type="submission" date="2019-12" db="EMBL/GenBank/DDBJ databases">
        <title>Clostridiaceae gen. nov. sp. nov., isolated from sediment in Xinjiang, China.</title>
        <authorList>
            <person name="Zhang R."/>
        </authorList>
    </citation>
    <scope>NUCLEOTIDE SEQUENCE</scope>
    <source>
        <strain evidence="8">D2Q-11</strain>
    </source>
</reference>
<dbReference type="GO" id="GO:0043565">
    <property type="term" value="F:sequence-specific DNA binding"/>
    <property type="evidence" value="ECO:0007669"/>
    <property type="project" value="InterPro"/>
</dbReference>
<proteinExistence type="predicted"/>
<dbReference type="SUPFAM" id="SSF46689">
    <property type="entry name" value="Homeodomain-like"/>
    <property type="match status" value="1"/>
</dbReference>
<keyword evidence="9" id="KW-1185">Reference proteome</keyword>
<feature type="domain" description="PAS" evidence="7">
    <location>
        <begin position="7"/>
        <end position="58"/>
    </location>
</feature>
<evidence type="ECO:0000259" key="7">
    <source>
        <dbReference type="PROSITE" id="PS50112"/>
    </source>
</evidence>
<keyword evidence="1" id="KW-0547">Nucleotide-binding</keyword>
<dbReference type="InterPro" id="IPR002197">
    <property type="entry name" value="HTH_Fis"/>
</dbReference>
<dbReference type="PROSITE" id="PS00676">
    <property type="entry name" value="SIGMA54_INTERACT_2"/>
    <property type="match status" value="1"/>
</dbReference>
<name>A0A942UR35_9FIRM</name>
<dbReference type="InterPro" id="IPR003593">
    <property type="entry name" value="AAA+_ATPase"/>
</dbReference>
<dbReference type="InterPro" id="IPR013656">
    <property type="entry name" value="PAS_4"/>
</dbReference>
<dbReference type="Gene3D" id="3.40.50.300">
    <property type="entry name" value="P-loop containing nucleotide triphosphate hydrolases"/>
    <property type="match status" value="1"/>
</dbReference>
<dbReference type="InterPro" id="IPR002078">
    <property type="entry name" value="Sigma_54_int"/>
</dbReference>
<dbReference type="GO" id="GO:0006355">
    <property type="term" value="P:regulation of DNA-templated transcription"/>
    <property type="evidence" value="ECO:0007669"/>
    <property type="project" value="InterPro"/>
</dbReference>
<keyword evidence="3" id="KW-0805">Transcription regulation</keyword>
<dbReference type="Pfam" id="PF25601">
    <property type="entry name" value="AAA_lid_14"/>
    <property type="match status" value="1"/>
</dbReference>
<dbReference type="EMBL" id="WSFT01000009">
    <property type="protein sequence ID" value="MBS4537013.1"/>
    <property type="molecule type" value="Genomic_DNA"/>
</dbReference>
<dbReference type="GO" id="GO:0005524">
    <property type="term" value="F:ATP binding"/>
    <property type="evidence" value="ECO:0007669"/>
    <property type="project" value="UniProtKB-KW"/>
</dbReference>
<dbReference type="PRINTS" id="PR01590">
    <property type="entry name" value="HTHFIS"/>
</dbReference>
<dbReference type="AlphaFoldDB" id="A0A942UR35"/>
<dbReference type="SUPFAM" id="SSF55785">
    <property type="entry name" value="PYP-like sensor domain (PAS domain)"/>
    <property type="match status" value="1"/>
</dbReference>
<dbReference type="Gene3D" id="3.30.450.20">
    <property type="entry name" value="PAS domain"/>
    <property type="match status" value="1"/>
</dbReference>
<dbReference type="InterPro" id="IPR025944">
    <property type="entry name" value="Sigma_54_int_dom_CS"/>
</dbReference>
<dbReference type="PROSITE" id="PS50112">
    <property type="entry name" value="PAS"/>
    <property type="match status" value="1"/>
</dbReference>
<keyword evidence="4" id="KW-0238">DNA-binding</keyword>
<dbReference type="Gene3D" id="1.10.10.60">
    <property type="entry name" value="Homeodomain-like"/>
    <property type="match status" value="1"/>
</dbReference>
<dbReference type="Pfam" id="PF08448">
    <property type="entry name" value="PAS_4"/>
    <property type="match status" value="1"/>
</dbReference>
<dbReference type="SUPFAM" id="SSF52540">
    <property type="entry name" value="P-loop containing nucleoside triphosphate hydrolases"/>
    <property type="match status" value="1"/>
</dbReference>
<dbReference type="Pfam" id="PF02954">
    <property type="entry name" value="HTH_8"/>
    <property type="match status" value="1"/>
</dbReference>
<evidence type="ECO:0000256" key="5">
    <source>
        <dbReference type="ARBA" id="ARBA00023163"/>
    </source>
</evidence>
<dbReference type="InterPro" id="IPR025662">
    <property type="entry name" value="Sigma_54_int_dom_ATP-bd_1"/>
</dbReference>
<dbReference type="InterPro" id="IPR035965">
    <property type="entry name" value="PAS-like_dom_sf"/>
</dbReference>
<evidence type="ECO:0000259" key="6">
    <source>
        <dbReference type="PROSITE" id="PS50045"/>
    </source>
</evidence>
<organism evidence="8 9">
    <name type="scientific">Anaeromonas frigoriresistens</name>
    <dbReference type="NCBI Taxonomy" id="2683708"/>
    <lineage>
        <taxon>Bacteria</taxon>
        <taxon>Bacillati</taxon>
        <taxon>Bacillota</taxon>
        <taxon>Tissierellia</taxon>
        <taxon>Tissierellales</taxon>
        <taxon>Thermohalobacteraceae</taxon>
        <taxon>Anaeromonas</taxon>
    </lineage>
</organism>
<dbReference type="InterPro" id="IPR000014">
    <property type="entry name" value="PAS"/>
</dbReference>
<evidence type="ECO:0000256" key="4">
    <source>
        <dbReference type="ARBA" id="ARBA00023125"/>
    </source>
</evidence>
<dbReference type="PROSITE" id="PS00688">
    <property type="entry name" value="SIGMA54_INTERACT_3"/>
    <property type="match status" value="1"/>
</dbReference>
<dbReference type="PANTHER" id="PTHR32071">
    <property type="entry name" value="TRANSCRIPTIONAL REGULATORY PROTEIN"/>
    <property type="match status" value="1"/>
</dbReference>
<evidence type="ECO:0000256" key="2">
    <source>
        <dbReference type="ARBA" id="ARBA00022840"/>
    </source>
</evidence>
<dbReference type="PANTHER" id="PTHR32071:SF74">
    <property type="entry name" value="TRANSCRIPTIONAL ACTIVATOR ROCR"/>
    <property type="match status" value="1"/>
</dbReference>
<dbReference type="InterPro" id="IPR027417">
    <property type="entry name" value="P-loop_NTPase"/>
</dbReference>
<dbReference type="Gene3D" id="1.10.8.60">
    <property type="match status" value="1"/>
</dbReference>
<evidence type="ECO:0000256" key="1">
    <source>
        <dbReference type="ARBA" id="ARBA00022741"/>
    </source>
</evidence>
<evidence type="ECO:0000256" key="3">
    <source>
        <dbReference type="ARBA" id="ARBA00023015"/>
    </source>
</evidence>
<evidence type="ECO:0000313" key="8">
    <source>
        <dbReference type="EMBL" id="MBS4537013.1"/>
    </source>
</evidence>
<dbReference type="CDD" id="cd00009">
    <property type="entry name" value="AAA"/>
    <property type="match status" value="1"/>
</dbReference>
<feature type="domain" description="Sigma-54 factor interaction" evidence="6">
    <location>
        <begin position="156"/>
        <end position="384"/>
    </location>
</feature>
<dbReference type="FunFam" id="3.40.50.300:FF:000006">
    <property type="entry name" value="DNA-binding transcriptional regulator NtrC"/>
    <property type="match status" value="1"/>
</dbReference>
<keyword evidence="5" id="KW-0804">Transcription</keyword>
<dbReference type="InterPro" id="IPR058031">
    <property type="entry name" value="AAA_lid_NorR"/>
</dbReference>
<dbReference type="Proteomes" id="UP000724672">
    <property type="component" value="Unassembled WGS sequence"/>
</dbReference>
<dbReference type="Pfam" id="PF00158">
    <property type="entry name" value="Sigma54_activat"/>
    <property type="match status" value="1"/>
</dbReference>
<keyword evidence="2" id="KW-0067">ATP-binding</keyword>